<dbReference type="Gene3D" id="1.10.1660.10">
    <property type="match status" value="1"/>
</dbReference>
<protein>
    <submittedName>
        <fullName evidence="3">MerR family transcriptional regulator</fullName>
    </submittedName>
</protein>
<keyword evidence="1" id="KW-0238">DNA-binding</keyword>
<dbReference type="CDD" id="cd01109">
    <property type="entry name" value="HTH_YyaN"/>
    <property type="match status" value="1"/>
</dbReference>
<dbReference type="EMBL" id="JAJIAO010000004">
    <property type="protein sequence ID" value="MCK8624777.1"/>
    <property type="molecule type" value="Genomic_DNA"/>
</dbReference>
<dbReference type="Pfam" id="PF13411">
    <property type="entry name" value="MerR_1"/>
    <property type="match status" value="1"/>
</dbReference>
<organism evidence="3 4">
    <name type="scientific">Apilactobacillus xinyiensis</name>
    <dbReference type="NCBI Taxonomy" id="2841032"/>
    <lineage>
        <taxon>Bacteria</taxon>
        <taxon>Bacillati</taxon>
        <taxon>Bacillota</taxon>
        <taxon>Bacilli</taxon>
        <taxon>Lactobacillales</taxon>
        <taxon>Lactobacillaceae</taxon>
        <taxon>Apilactobacillus</taxon>
    </lineage>
</organism>
<proteinExistence type="predicted"/>
<keyword evidence="4" id="KW-1185">Reference proteome</keyword>
<dbReference type="InterPro" id="IPR000551">
    <property type="entry name" value="MerR-type_HTH_dom"/>
</dbReference>
<evidence type="ECO:0000313" key="4">
    <source>
        <dbReference type="Proteomes" id="UP001522905"/>
    </source>
</evidence>
<dbReference type="PANTHER" id="PTHR30204:SF98">
    <property type="entry name" value="HTH-TYPE TRANSCRIPTIONAL REGULATOR ADHR"/>
    <property type="match status" value="1"/>
</dbReference>
<comment type="caution">
    <text evidence="3">The sequence shown here is derived from an EMBL/GenBank/DDBJ whole genome shotgun (WGS) entry which is preliminary data.</text>
</comment>
<dbReference type="SUPFAM" id="SSF46955">
    <property type="entry name" value="Putative DNA-binding domain"/>
    <property type="match status" value="1"/>
</dbReference>
<dbReference type="InterPro" id="IPR009061">
    <property type="entry name" value="DNA-bd_dom_put_sf"/>
</dbReference>
<feature type="domain" description="HTH merR-type" evidence="2">
    <location>
        <begin position="1"/>
        <end position="69"/>
    </location>
</feature>
<dbReference type="RefSeq" id="WP_220728554.1">
    <property type="nucleotide sequence ID" value="NZ_BPLL01000007.1"/>
</dbReference>
<sequence length="135" mass="16334">MNIDKVSKKFNLSKDTLRYWERVGLLPSVHRNASGYRDYDQKDINWILYVNALRNAGMSIERLIEFVQSYRLEDSSNDKRKHLLIEQRQVLIDEVHEREKTINYLSYKIDHFEDHTLTYENEKLAYDYNSNDKKE</sequence>
<dbReference type="PROSITE" id="PS50937">
    <property type="entry name" value="HTH_MERR_2"/>
    <property type="match status" value="1"/>
</dbReference>
<evidence type="ECO:0000256" key="1">
    <source>
        <dbReference type="ARBA" id="ARBA00023125"/>
    </source>
</evidence>
<gene>
    <name evidence="3" type="ORF">LNP07_04530</name>
</gene>
<accession>A0ABT0I230</accession>
<evidence type="ECO:0000313" key="3">
    <source>
        <dbReference type="EMBL" id="MCK8624777.1"/>
    </source>
</evidence>
<dbReference type="PANTHER" id="PTHR30204">
    <property type="entry name" value="REDOX-CYCLING DRUG-SENSING TRANSCRIPTIONAL ACTIVATOR SOXR"/>
    <property type="match status" value="1"/>
</dbReference>
<dbReference type="Proteomes" id="UP001522905">
    <property type="component" value="Unassembled WGS sequence"/>
</dbReference>
<dbReference type="InterPro" id="IPR047057">
    <property type="entry name" value="MerR_fam"/>
</dbReference>
<dbReference type="SMART" id="SM00422">
    <property type="entry name" value="HTH_MERR"/>
    <property type="match status" value="1"/>
</dbReference>
<name>A0ABT0I230_9LACO</name>
<evidence type="ECO:0000259" key="2">
    <source>
        <dbReference type="PROSITE" id="PS50937"/>
    </source>
</evidence>
<reference evidence="3 4" key="1">
    <citation type="submission" date="2021-11" db="EMBL/GenBank/DDBJ databases">
        <title>Comparative genomics of bee honey and flower isolates.</title>
        <authorList>
            <person name="Bechtner J.D."/>
            <person name="Gallus M.K."/>
            <person name="Ehrmann M."/>
        </authorList>
    </citation>
    <scope>NUCLEOTIDE SEQUENCE [LARGE SCALE GENOMIC DNA]</scope>
    <source>
        <strain evidence="3 4">M161</strain>
    </source>
</reference>